<dbReference type="CDD" id="cd16282">
    <property type="entry name" value="metallo-hydrolase-like_MBL-fold"/>
    <property type="match status" value="1"/>
</dbReference>
<dbReference type="InterPro" id="IPR001279">
    <property type="entry name" value="Metallo-B-lactamas"/>
</dbReference>
<reference evidence="2" key="1">
    <citation type="submission" date="2020-10" db="EMBL/GenBank/DDBJ databases">
        <title>Diversity and distribution of actinomycetes associated with coral in the coast of Hainan.</title>
        <authorList>
            <person name="Li F."/>
        </authorList>
    </citation>
    <scope>NUCLEOTIDE SEQUENCE</scope>
    <source>
        <strain evidence="2">HNM0983</strain>
    </source>
</reference>
<sequence>MVKTEHTDPDRATLTELAGGIHAWVQPDGSWFINNAGAIADERGIVLVDTCATAARTRRFLDAVDEANASAPIRYAVNTHLHGDHTNGNALLPESAVVIGHTATREAMLREALHDRLHEVWDPAPDWGISSYRAPDLALHGDLTLHTGRHRVELQHPGHPAHSPGDVIAWVADEGVLFAGDLLFHGVTPLVISGSVEGALRSLDWLAGFPVTSVVPGHGPVISGSAFARVLEDHARYYRFVLDTARRARADGLDPLQAARDAELGEFEHWPDQERLVLNLHRAFADADDTDPDPDQAFGDAMEFNGGRLSCGA</sequence>
<dbReference type="SUPFAM" id="SSF56281">
    <property type="entry name" value="Metallo-hydrolase/oxidoreductase"/>
    <property type="match status" value="1"/>
</dbReference>
<protein>
    <submittedName>
        <fullName evidence="2">MBL fold metallo-hydrolase</fullName>
    </submittedName>
</protein>
<name>A0A929B735_9PSEU</name>
<dbReference type="Gene3D" id="3.60.15.10">
    <property type="entry name" value="Ribonuclease Z/Hydroxyacylglutathione hydrolase-like"/>
    <property type="match status" value="1"/>
</dbReference>
<evidence type="ECO:0000313" key="3">
    <source>
        <dbReference type="Proteomes" id="UP000598360"/>
    </source>
</evidence>
<gene>
    <name evidence="2" type="ORF">IQ251_03240</name>
</gene>
<proteinExistence type="predicted"/>
<comment type="caution">
    <text evidence="2">The sequence shown here is derived from an EMBL/GenBank/DDBJ whole genome shotgun (WGS) entry which is preliminary data.</text>
</comment>
<dbReference type="AlphaFoldDB" id="A0A929B735"/>
<dbReference type="Proteomes" id="UP000598360">
    <property type="component" value="Unassembled WGS sequence"/>
</dbReference>
<dbReference type="PANTHER" id="PTHR42951:SF4">
    <property type="entry name" value="ACYL-COENZYME A THIOESTERASE MBLAC2"/>
    <property type="match status" value="1"/>
</dbReference>
<dbReference type="EMBL" id="JADEYC010000005">
    <property type="protein sequence ID" value="MBE9373456.1"/>
    <property type="molecule type" value="Genomic_DNA"/>
</dbReference>
<keyword evidence="3" id="KW-1185">Reference proteome</keyword>
<dbReference type="PANTHER" id="PTHR42951">
    <property type="entry name" value="METALLO-BETA-LACTAMASE DOMAIN-CONTAINING"/>
    <property type="match status" value="1"/>
</dbReference>
<feature type="domain" description="Metallo-beta-lactamase" evidence="1">
    <location>
        <begin position="33"/>
        <end position="218"/>
    </location>
</feature>
<accession>A0A929B735</accession>
<dbReference type="Pfam" id="PF00753">
    <property type="entry name" value="Lactamase_B"/>
    <property type="match status" value="1"/>
</dbReference>
<dbReference type="InterPro" id="IPR050855">
    <property type="entry name" value="NDM-1-like"/>
</dbReference>
<dbReference type="SMART" id="SM00849">
    <property type="entry name" value="Lactamase_B"/>
    <property type="match status" value="1"/>
</dbReference>
<organism evidence="2 3">
    <name type="scientific">Saccharopolyspora montiporae</name>
    <dbReference type="NCBI Taxonomy" id="2781240"/>
    <lineage>
        <taxon>Bacteria</taxon>
        <taxon>Bacillati</taxon>
        <taxon>Actinomycetota</taxon>
        <taxon>Actinomycetes</taxon>
        <taxon>Pseudonocardiales</taxon>
        <taxon>Pseudonocardiaceae</taxon>
        <taxon>Saccharopolyspora</taxon>
    </lineage>
</organism>
<evidence type="ECO:0000259" key="1">
    <source>
        <dbReference type="SMART" id="SM00849"/>
    </source>
</evidence>
<dbReference type="InterPro" id="IPR036866">
    <property type="entry name" value="RibonucZ/Hydroxyglut_hydro"/>
</dbReference>
<evidence type="ECO:0000313" key="2">
    <source>
        <dbReference type="EMBL" id="MBE9373456.1"/>
    </source>
</evidence>